<dbReference type="Proteomes" id="UP001303160">
    <property type="component" value="Unassembled WGS sequence"/>
</dbReference>
<keyword evidence="2" id="KW-1185">Reference proteome</keyword>
<evidence type="ECO:0000313" key="2">
    <source>
        <dbReference type="Proteomes" id="UP001303160"/>
    </source>
</evidence>
<dbReference type="AlphaFoldDB" id="A0AAN7B279"/>
<dbReference type="EMBL" id="MU863875">
    <property type="protein sequence ID" value="KAK4205630.1"/>
    <property type="molecule type" value="Genomic_DNA"/>
</dbReference>
<accession>A0AAN7B279</accession>
<reference evidence="1" key="1">
    <citation type="journal article" date="2023" name="Mol. Phylogenet. Evol.">
        <title>Genome-scale phylogeny and comparative genomics of the fungal order Sordariales.</title>
        <authorList>
            <person name="Hensen N."/>
            <person name="Bonometti L."/>
            <person name="Westerberg I."/>
            <person name="Brannstrom I.O."/>
            <person name="Guillou S."/>
            <person name="Cros-Aarteil S."/>
            <person name="Calhoun S."/>
            <person name="Haridas S."/>
            <person name="Kuo A."/>
            <person name="Mondo S."/>
            <person name="Pangilinan J."/>
            <person name="Riley R."/>
            <person name="LaButti K."/>
            <person name="Andreopoulos B."/>
            <person name="Lipzen A."/>
            <person name="Chen C."/>
            <person name="Yan M."/>
            <person name="Daum C."/>
            <person name="Ng V."/>
            <person name="Clum A."/>
            <person name="Steindorff A."/>
            <person name="Ohm R.A."/>
            <person name="Martin F."/>
            <person name="Silar P."/>
            <person name="Natvig D.O."/>
            <person name="Lalanne C."/>
            <person name="Gautier V."/>
            <person name="Ament-Velasquez S.L."/>
            <person name="Kruys A."/>
            <person name="Hutchinson M.I."/>
            <person name="Powell A.J."/>
            <person name="Barry K."/>
            <person name="Miller A.N."/>
            <person name="Grigoriev I.V."/>
            <person name="Debuchy R."/>
            <person name="Gladieux P."/>
            <person name="Hiltunen Thoren M."/>
            <person name="Johannesson H."/>
        </authorList>
    </citation>
    <scope>NUCLEOTIDE SEQUENCE</scope>
    <source>
        <strain evidence="1">CBS 315.58</strain>
    </source>
</reference>
<comment type="caution">
    <text evidence="1">The sequence shown here is derived from an EMBL/GenBank/DDBJ whole genome shotgun (WGS) entry which is preliminary data.</text>
</comment>
<evidence type="ECO:0000313" key="1">
    <source>
        <dbReference type="EMBL" id="KAK4205630.1"/>
    </source>
</evidence>
<proteinExistence type="predicted"/>
<reference evidence="1" key="2">
    <citation type="submission" date="2023-05" db="EMBL/GenBank/DDBJ databases">
        <authorList>
            <consortium name="Lawrence Berkeley National Laboratory"/>
            <person name="Steindorff A."/>
            <person name="Hensen N."/>
            <person name="Bonometti L."/>
            <person name="Westerberg I."/>
            <person name="Brannstrom I.O."/>
            <person name="Guillou S."/>
            <person name="Cros-Aarteil S."/>
            <person name="Calhoun S."/>
            <person name="Haridas S."/>
            <person name="Kuo A."/>
            <person name="Mondo S."/>
            <person name="Pangilinan J."/>
            <person name="Riley R."/>
            <person name="Labutti K."/>
            <person name="Andreopoulos B."/>
            <person name="Lipzen A."/>
            <person name="Chen C."/>
            <person name="Yanf M."/>
            <person name="Daum C."/>
            <person name="Ng V."/>
            <person name="Clum A."/>
            <person name="Ohm R."/>
            <person name="Martin F."/>
            <person name="Silar P."/>
            <person name="Natvig D."/>
            <person name="Lalanne C."/>
            <person name="Gautier V."/>
            <person name="Ament-Velasquez S.L."/>
            <person name="Kruys A."/>
            <person name="Hutchinson M.I."/>
            <person name="Powell A.J."/>
            <person name="Barry K."/>
            <person name="Miller A.N."/>
            <person name="Grigoriev I.V."/>
            <person name="Debuchy R."/>
            <person name="Gladieux P."/>
            <person name="Thoren M.H."/>
            <person name="Johannesson H."/>
        </authorList>
    </citation>
    <scope>NUCLEOTIDE SEQUENCE</scope>
    <source>
        <strain evidence="1">CBS 315.58</strain>
    </source>
</reference>
<name>A0AAN7B279_9PEZI</name>
<gene>
    <name evidence="1" type="ORF">QBC40DRAFT_248799</name>
</gene>
<protein>
    <submittedName>
        <fullName evidence="1">Uncharacterized protein</fullName>
    </submittedName>
</protein>
<sequence length="99" mass="11549">MGCRIHIAQHHWFGYSRNTDAVFMEVTSYINEVRKNYAAAPYTLTIGRLRGWHPPAPVSESLRRVLKTEKITDDILYDFFLTKARDNLPELIPSFDNNH</sequence>
<organism evidence="1 2">
    <name type="scientific">Triangularia verruculosa</name>
    <dbReference type="NCBI Taxonomy" id="2587418"/>
    <lineage>
        <taxon>Eukaryota</taxon>
        <taxon>Fungi</taxon>
        <taxon>Dikarya</taxon>
        <taxon>Ascomycota</taxon>
        <taxon>Pezizomycotina</taxon>
        <taxon>Sordariomycetes</taxon>
        <taxon>Sordariomycetidae</taxon>
        <taxon>Sordariales</taxon>
        <taxon>Podosporaceae</taxon>
        <taxon>Triangularia</taxon>
    </lineage>
</organism>